<evidence type="ECO:0000256" key="10">
    <source>
        <dbReference type="ARBA" id="ARBA00049506"/>
    </source>
</evidence>
<evidence type="ECO:0000256" key="11">
    <source>
        <dbReference type="SAM" id="Phobius"/>
    </source>
</evidence>
<name>A0A915B0N7_PARUN</name>
<evidence type="ECO:0000256" key="1">
    <source>
        <dbReference type="ARBA" id="ARBA00004477"/>
    </source>
</evidence>
<feature type="transmembrane region" description="Helical" evidence="11">
    <location>
        <begin position="313"/>
        <end position="337"/>
    </location>
</feature>
<keyword evidence="12" id="KW-1185">Reference proteome</keyword>
<dbReference type="Proteomes" id="UP000887569">
    <property type="component" value="Unplaced"/>
</dbReference>
<dbReference type="GO" id="GO:0052925">
    <property type="term" value="F:dol-P-Man:Man(5)GlcNAc(2)-PP-Dol alpha-1,3-mannosyltransferase activity"/>
    <property type="evidence" value="ECO:0007669"/>
    <property type="project" value="UniProtKB-EC"/>
</dbReference>
<dbReference type="WBParaSite" id="PgR022X_g046_t02">
    <property type="protein sequence ID" value="PgR022X_g046_t02"/>
    <property type="gene ID" value="PgR022X_g046"/>
</dbReference>
<dbReference type="Pfam" id="PF05208">
    <property type="entry name" value="ALG3"/>
    <property type="match status" value="1"/>
</dbReference>
<evidence type="ECO:0000313" key="13">
    <source>
        <dbReference type="WBParaSite" id="PgR022X_g046_t02"/>
    </source>
</evidence>
<dbReference type="PANTHER" id="PTHR12646">
    <property type="entry name" value="NOT56 - RELATED"/>
    <property type="match status" value="1"/>
</dbReference>
<keyword evidence="4" id="KW-0328">Glycosyltransferase</keyword>
<dbReference type="PANTHER" id="PTHR12646:SF0">
    <property type="entry name" value="DOL-P-MAN:MAN(5)GLCNAC(2)-PP-DOL ALPHA-1,3-MANNOSYLTRANSFERASE"/>
    <property type="match status" value="1"/>
</dbReference>
<dbReference type="InterPro" id="IPR007873">
    <property type="entry name" value="Glycosyltransferase_ALG3"/>
</dbReference>
<feature type="transmembrane region" description="Helical" evidence="11">
    <location>
        <begin position="183"/>
        <end position="206"/>
    </location>
</feature>
<organism evidence="12 13">
    <name type="scientific">Parascaris univalens</name>
    <name type="common">Nematode worm</name>
    <dbReference type="NCBI Taxonomy" id="6257"/>
    <lineage>
        <taxon>Eukaryota</taxon>
        <taxon>Metazoa</taxon>
        <taxon>Ecdysozoa</taxon>
        <taxon>Nematoda</taxon>
        <taxon>Chromadorea</taxon>
        <taxon>Rhabditida</taxon>
        <taxon>Spirurina</taxon>
        <taxon>Ascaridomorpha</taxon>
        <taxon>Ascaridoidea</taxon>
        <taxon>Ascarididae</taxon>
        <taxon>Parascaris</taxon>
    </lineage>
</organism>
<feature type="transmembrane region" description="Helical" evidence="11">
    <location>
        <begin position="381"/>
        <end position="401"/>
    </location>
</feature>
<feature type="transmembrane region" description="Helical" evidence="11">
    <location>
        <begin position="407"/>
        <end position="429"/>
    </location>
</feature>
<evidence type="ECO:0000256" key="4">
    <source>
        <dbReference type="ARBA" id="ARBA00022676"/>
    </source>
</evidence>
<proteinExistence type="predicted"/>
<dbReference type="AlphaFoldDB" id="A0A915B0N7"/>
<evidence type="ECO:0000256" key="7">
    <source>
        <dbReference type="ARBA" id="ARBA00022824"/>
    </source>
</evidence>
<evidence type="ECO:0000256" key="6">
    <source>
        <dbReference type="ARBA" id="ARBA00022692"/>
    </source>
</evidence>
<keyword evidence="8 11" id="KW-1133">Transmembrane helix</keyword>
<sequence>MAFSDRPLVRSISCFLLTVNSSAFIVTSVLLLLAESVLCTVIIQKVPYTEIDWSTYMQQVDCYMRGIRNYSLIEGDTGPVVYPAGHIFIYRILSALTNGGKDIRRGQYIFEVFYLFTLILVFRIYYKSRKIPSFVLTFLCCTSYRIHSIFILRLFNDPIAMLLFYIALNFWLSHHWLAGSIFYSVAVSIKMNVLLFAPAVFFILLLNNGPVKTALLLAICGMVQLYIAIPFLLNDPISYLKRSFDLGRVFLFKWTVNWRFLHEEVFLDKRLHVTLLILHALLLIAFAGNVWFRSHGGLILLLHNLSRGLRTRIGSNEVLMALFTANLLGICVARSLHYQFYSWYFHSLPYLLFSTVPFEVIPDDGNTAFIKQRNPLKNFPIFSVIIRTAILLGIELCWNTYPSTVLSSAMLHLFHLSIIVIIISNRLPVENNSKNNKNK</sequence>
<feature type="transmembrane region" description="Helical" evidence="11">
    <location>
        <begin position="12"/>
        <end position="34"/>
    </location>
</feature>
<evidence type="ECO:0000256" key="9">
    <source>
        <dbReference type="ARBA" id="ARBA00023136"/>
    </source>
</evidence>
<keyword evidence="7" id="KW-0256">Endoplasmic reticulum</keyword>
<keyword evidence="6 11" id="KW-0812">Transmembrane</keyword>
<evidence type="ECO:0000256" key="5">
    <source>
        <dbReference type="ARBA" id="ARBA00022679"/>
    </source>
</evidence>
<feature type="transmembrane region" description="Helical" evidence="11">
    <location>
        <begin position="213"/>
        <end position="233"/>
    </location>
</feature>
<comment type="subcellular location">
    <subcellularLocation>
        <location evidence="1">Endoplasmic reticulum membrane</location>
        <topology evidence="1">Multi-pass membrane protein</topology>
    </subcellularLocation>
</comment>
<dbReference type="EC" id="2.4.1.258" evidence="3"/>
<keyword evidence="5" id="KW-0808">Transferase</keyword>
<evidence type="ECO:0000256" key="3">
    <source>
        <dbReference type="ARBA" id="ARBA00011964"/>
    </source>
</evidence>
<feature type="transmembrane region" description="Helical" evidence="11">
    <location>
        <begin position="108"/>
        <end position="125"/>
    </location>
</feature>
<dbReference type="GO" id="GO:0005789">
    <property type="term" value="C:endoplasmic reticulum membrane"/>
    <property type="evidence" value="ECO:0007669"/>
    <property type="project" value="UniProtKB-SubCell"/>
</dbReference>
<accession>A0A915B0N7</accession>
<feature type="transmembrane region" description="Helical" evidence="11">
    <location>
        <begin position="271"/>
        <end position="292"/>
    </location>
</feature>
<comment type="pathway">
    <text evidence="2">Protein modification; protein glycosylation.</text>
</comment>
<evidence type="ECO:0000256" key="8">
    <source>
        <dbReference type="ARBA" id="ARBA00022989"/>
    </source>
</evidence>
<reference evidence="13" key="1">
    <citation type="submission" date="2022-11" db="UniProtKB">
        <authorList>
            <consortium name="WormBaseParasite"/>
        </authorList>
    </citation>
    <scope>IDENTIFICATION</scope>
</reference>
<evidence type="ECO:0000313" key="12">
    <source>
        <dbReference type="Proteomes" id="UP000887569"/>
    </source>
</evidence>
<protein>
    <recommendedName>
        <fullName evidence="3">dolichyl-P-Man:Man5GlcNAc2-PP-dolichol alpha-1,3-mannosyltransferase</fullName>
        <ecNumber evidence="3">2.4.1.258</ecNumber>
    </recommendedName>
</protein>
<evidence type="ECO:0000256" key="2">
    <source>
        <dbReference type="ARBA" id="ARBA00004922"/>
    </source>
</evidence>
<keyword evidence="9 11" id="KW-0472">Membrane</keyword>
<comment type="catalytic activity">
    <reaction evidence="10">
        <text>an alpha-D-Man-(1-&gt;2)-alpha-D-Man-(1-&gt;2)-alpha-D-Man-(1-&gt;3)-[alpha-D-Man-(1-&gt;6)]-beta-D-Man-(1-&gt;4)-beta-D-GlcNAc-(1-&gt;4)-alpha-D-GlcNAc-diphospho-di-trans,poly-cis-dolichol + a di-trans,poly-cis-dolichyl beta-D-mannosyl phosphate = an alpha-D-Man-(1-&gt;2)-alpha-D-Man-(1-&gt;2)-alpha-D-Man-(1-&gt;3)-[alpha-D-Man-(1-&gt;3)-alpha-D-Man-(1-&gt;6)]-beta-D-Man-(1-&gt;4)-beta-D-GlcNAc-(1-&gt;4)-alpha-D-GlcNAc-diphospho-di-trans,poly-cis-dolichol + a di-trans,poly-cis-dolichyl phosphate + H(+)</text>
        <dbReference type="Rhea" id="RHEA:29527"/>
        <dbReference type="Rhea" id="RHEA-COMP:19498"/>
        <dbReference type="Rhea" id="RHEA-COMP:19501"/>
        <dbReference type="Rhea" id="RHEA-COMP:19516"/>
        <dbReference type="Rhea" id="RHEA-COMP:19517"/>
        <dbReference type="ChEBI" id="CHEBI:15378"/>
        <dbReference type="ChEBI" id="CHEBI:57683"/>
        <dbReference type="ChEBI" id="CHEBI:58211"/>
        <dbReference type="ChEBI" id="CHEBI:132515"/>
        <dbReference type="ChEBI" id="CHEBI:132516"/>
        <dbReference type="EC" id="2.4.1.258"/>
    </reaction>
    <physiologicalReaction direction="left-to-right" evidence="10">
        <dbReference type="Rhea" id="RHEA:29528"/>
    </physiologicalReaction>
</comment>